<dbReference type="RefSeq" id="WP_244686522.1">
    <property type="nucleotide sequence ID" value="NZ_CP095043.1"/>
</dbReference>
<proteinExistence type="predicted"/>
<dbReference type="Proteomes" id="UP000831775">
    <property type="component" value="Chromosome"/>
</dbReference>
<dbReference type="InterPro" id="IPR050109">
    <property type="entry name" value="HTH-type_TetR-like_transc_reg"/>
</dbReference>
<evidence type="ECO:0000313" key="6">
    <source>
        <dbReference type="EMBL" id="UOQ60685.1"/>
    </source>
</evidence>
<evidence type="ECO:0000256" key="3">
    <source>
        <dbReference type="ARBA" id="ARBA00023163"/>
    </source>
</evidence>
<accession>A0ABY4FWN8</accession>
<evidence type="ECO:0000313" key="7">
    <source>
        <dbReference type="Proteomes" id="UP000831775"/>
    </source>
</evidence>
<feature type="domain" description="HTH tetR-type" evidence="5">
    <location>
        <begin position="15"/>
        <end position="75"/>
    </location>
</feature>
<dbReference type="PROSITE" id="PS50977">
    <property type="entry name" value="HTH_TETR_2"/>
    <property type="match status" value="1"/>
</dbReference>
<keyword evidence="1" id="KW-0805">Transcription regulation</keyword>
<organism evidence="6 7">
    <name type="scientific">Leucobacter rhizosphaerae</name>
    <dbReference type="NCBI Taxonomy" id="2932245"/>
    <lineage>
        <taxon>Bacteria</taxon>
        <taxon>Bacillati</taxon>
        <taxon>Actinomycetota</taxon>
        <taxon>Actinomycetes</taxon>
        <taxon>Micrococcales</taxon>
        <taxon>Microbacteriaceae</taxon>
        <taxon>Leucobacter</taxon>
    </lineage>
</organism>
<keyword evidence="2 4" id="KW-0238">DNA-binding</keyword>
<dbReference type="InterPro" id="IPR041347">
    <property type="entry name" value="MftR_C"/>
</dbReference>
<feature type="DNA-binding region" description="H-T-H motif" evidence="4">
    <location>
        <begin position="38"/>
        <end position="57"/>
    </location>
</feature>
<dbReference type="Gene3D" id="1.10.357.10">
    <property type="entry name" value="Tetracycline Repressor, domain 2"/>
    <property type="match status" value="1"/>
</dbReference>
<dbReference type="SUPFAM" id="SSF46689">
    <property type="entry name" value="Homeodomain-like"/>
    <property type="match status" value="1"/>
</dbReference>
<dbReference type="PANTHER" id="PTHR30055">
    <property type="entry name" value="HTH-TYPE TRANSCRIPTIONAL REGULATOR RUTR"/>
    <property type="match status" value="1"/>
</dbReference>
<name>A0ABY4FWN8_9MICO</name>
<keyword evidence="3" id="KW-0804">Transcription</keyword>
<sequence length="211" mass="23133">MNDSASISGIEQRKRRTRRALTKHARRLTIDHGLHGFTVEQVCELAGVSRRTFFNYFASKEEAIVGPPDGSHHEAFDAFRAARPAGATGLSLSLVDDLVTLAVELIGEFDDVDEFDDPRLVIAREPQLLSAFIGAGETADREFAELVAEREGLPADEPAVTLTVALFTALVRSTADRFFTPGNDRTLAELLDEAVASARHLFRSDLESPRP</sequence>
<dbReference type="Pfam" id="PF17754">
    <property type="entry name" value="TetR_C_14"/>
    <property type="match status" value="1"/>
</dbReference>
<dbReference type="PANTHER" id="PTHR30055:SF234">
    <property type="entry name" value="HTH-TYPE TRANSCRIPTIONAL REGULATOR BETI"/>
    <property type="match status" value="1"/>
</dbReference>
<dbReference type="InterPro" id="IPR023772">
    <property type="entry name" value="DNA-bd_HTH_TetR-type_CS"/>
</dbReference>
<dbReference type="EMBL" id="CP095043">
    <property type="protein sequence ID" value="UOQ60685.1"/>
    <property type="molecule type" value="Genomic_DNA"/>
</dbReference>
<evidence type="ECO:0000256" key="4">
    <source>
        <dbReference type="PROSITE-ProRule" id="PRU00335"/>
    </source>
</evidence>
<dbReference type="Pfam" id="PF00440">
    <property type="entry name" value="TetR_N"/>
    <property type="match status" value="1"/>
</dbReference>
<protein>
    <submittedName>
        <fullName evidence="6">TetR/AcrR family transcriptional regulator</fullName>
    </submittedName>
</protein>
<evidence type="ECO:0000259" key="5">
    <source>
        <dbReference type="PROSITE" id="PS50977"/>
    </source>
</evidence>
<dbReference type="PROSITE" id="PS01081">
    <property type="entry name" value="HTH_TETR_1"/>
    <property type="match status" value="1"/>
</dbReference>
<gene>
    <name evidence="6" type="ORF">MUN76_01475</name>
</gene>
<evidence type="ECO:0000256" key="2">
    <source>
        <dbReference type="ARBA" id="ARBA00023125"/>
    </source>
</evidence>
<keyword evidence="7" id="KW-1185">Reference proteome</keyword>
<evidence type="ECO:0000256" key="1">
    <source>
        <dbReference type="ARBA" id="ARBA00023015"/>
    </source>
</evidence>
<reference evidence="6 7" key="1">
    <citation type="submission" date="2022-04" db="EMBL/GenBank/DDBJ databases">
        <title>Leucobacter sp. isolated from rhizosphere of onion.</title>
        <authorList>
            <person name="Won M."/>
            <person name="Lee C.-M."/>
            <person name="Woen H.-Y."/>
            <person name="Kwon S.-W."/>
        </authorList>
    </citation>
    <scope>NUCLEOTIDE SEQUENCE [LARGE SCALE GENOMIC DNA]</scope>
    <source>
        <strain evidence="6 7">H25R-14</strain>
    </source>
</reference>
<dbReference type="InterPro" id="IPR001647">
    <property type="entry name" value="HTH_TetR"/>
</dbReference>
<dbReference type="InterPro" id="IPR009057">
    <property type="entry name" value="Homeodomain-like_sf"/>
</dbReference>